<evidence type="ECO:0000256" key="10">
    <source>
        <dbReference type="SAM" id="Phobius"/>
    </source>
</evidence>
<keyword evidence="10" id="KW-1133">Transmembrane helix</keyword>
<dbReference type="RefSeq" id="XP_023468497.1">
    <property type="nucleotide sequence ID" value="XM_023613737.1"/>
</dbReference>
<dbReference type="CDD" id="cd20336">
    <property type="entry name" value="Rcat_RBR"/>
    <property type="match status" value="1"/>
</dbReference>
<evidence type="ECO:0000256" key="9">
    <source>
        <dbReference type="PROSITE-ProRule" id="PRU00175"/>
    </source>
</evidence>
<dbReference type="InterPro" id="IPR013083">
    <property type="entry name" value="Znf_RING/FYVE/PHD"/>
</dbReference>
<evidence type="ECO:0000256" key="7">
    <source>
        <dbReference type="ARBA" id="ARBA00022786"/>
    </source>
</evidence>
<dbReference type="AlphaFoldDB" id="A0A2G4T198"/>
<dbReference type="InterPro" id="IPR031127">
    <property type="entry name" value="E3_UB_ligase_RBR"/>
</dbReference>
<evidence type="ECO:0000259" key="12">
    <source>
        <dbReference type="PROSITE" id="PS51873"/>
    </source>
</evidence>
<keyword evidence="7" id="KW-0833">Ubl conjugation pathway</keyword>
<protein>
    <recommendedName>
        <fullName evidence="2">RBR-type E3 ubiquitin transferase</fullName>
        <ecNumber evidence="2">2.3.2.31</ecNumber>
    </recommendedName>
</protein>
<evidence type="ECO:0000256" key="1">
    <source>
        <dbReference type="ARBA" id="ARBA00001798"/>
    </source>
</evidence>
<evidence type="ECO:0000256" key="5">
    <source>
        <dbReference type="ARBA" id="ARBA00022737"/>
    </source>
</evidence>
<dbReference type="STRING" id="1340429.A0A2G4T198"/>
<dbReference type="InterPro" id="IPR001841">
    <property type="entry name" value="Znf_RING"/>
</dbReference>
<dbReference type="GeneID" id="35444726"/>
<dbReference type="PROSITE" id="PS51873">
    <property type="entry name" value="TRIAD"/>
    <property type="match status" value="1"/>
</dbReference>
<evidence type="ECO:0000259" key="11">
    <source>
        <dbReference type="PROSITE" id="PS50089"/>
    </source>
</evidence>
<dbReference type="Proteomes" id="UP000242254">
    <property type="component" value="Unassembled WGS sequence"/>
</dbReference>
<feature type="domain" description="RING-type" evidence="11">
    <location>
        <begin position="53"/>
        <end position="102"/>
    </location>
</feature>
<evidence type="ECO:0000256" key="3">
    <source>
        <dbReference type="ARBA" id="ARBA00022679"/>
    </source>
</evidence>
<dbReference type="GO" id="GO:0061630">
    <property type="term" value="F:ubiquitin protein ligase activity"/>
    <property type="evidence" value="ECO:0007669"/>
    <property type="project" value="UniProtKB-EC"/>
</dbReference>
<evidence type="ECO:0000256" key="2">
    <source>
        <dbReference type="ARBA" id="ARBA00012251"/>
    </source>
</evidence>
<dbReference type="PROSITE" id="PS50089">
    <property type="entry name" value="ZF_RING_2"/>
    <property type="match status" value="1"/>
</dbReference>
<dbReference type="Pfam" id="PF01485">
    <property type="entry name" value="IBR"/>
    <property type="match status" value="1"/>
</dbReference>
<dbReference type="Gene3D" id="3.30.40.10">
    <property type="entry name" value="Zinc/RING finger domain, C3HC4 (zinc finger)"/>
    <property type="match status" value="1"/>
</dbReference>
<keyword evidence="3" id="KW-0808">Transferase</keyword>
<dbReference type="GO" id="GO:0008270">
    <property type="term" value="F:zinc ion binding"/>
    <property type="evidence" value="ECO:0007669"/>
    <property type="project" value="UniProtKB-KW"/>
</dbReference>
<keyword evidence="4" id="KW-0479">Metal-binding</keyword>
<proteinExistence type="predicted"/>
<accession>A0A2G4T198</accession>
<organism evidence="13 14">
    <name type="scientific">Rhizopus microsporus ATCC 52813</name>
    <dbReference type="NCBI Taxonomy" id="1340429"/>
    <lineage>
        <taxon>Eukaryota</taxon>
        <taxon>Fungi</taxon>
        <taxon>Fungi incertae sedis</taxon>
        <taxon>Mucoromycota</taxon>
        <taxon>Mucoromycotina</taxon>
        <taxon>Mucoromycetes</taxon>
        <taxon>Mucorales</taxon>
        <taxon>Mucorineae</taxon>
        <taxon>Rhizopodaceae</taxon>
        <taxon>Rhizopus</taxon>
    </lineage>
</organism>
<name>A0A2G4T198_RHIZD</name>
<comment type="catalytic activity">
    <reaction evidence="1">
        <text>[E2 ubiquitin-conjugating enzyme]-S-ubiquitinyl-L-cysteine + [acceptor protein]-L-lysine = [E2 ubiquitin-conjugating enzyme]-L-cysteine + [acceptor protein]-N(6)-ubiquitinyl-L-lysine.</text>
        <dbReference type="EC" id="2.3.2.31"/>
    </reaction>
</comment>
<evidence type="ECO:0000256" key="4">
    <source>
        <dbReference type="ARBA" id="ARBA00022723"/>
    </source>
</evidence>
<dbReference type="EMBL" id="KZ303845">
    <property type="protein sequence ID" value="PHZ14789.1"/>
    <property type="molecule type" value="Genomic_DNA"/>
</dbReference>
<reference evidence="13 14" key="1">
    <citation type="journal article" date="2016" name="Proc. Natl. Acad. Sci. U.S.A.">
        <title>Lipid metabolic changes in an early divergent fungus govern the establishment of a mutualistic symbiosis with endobacteria.</title>
        <authorList>
            <person name="Lastovetsky O.A."/>
            <person name="Gaspar M.L."/>
            <person name="Mondo S.J."/>
            <person name="LaButti K.M."/>
            <person name="Sandor L."/>
            <person name="Grigoriev I.V."/>
            <person name="Henry S.A."/>
            <person name="Pawlowska T.E."/>
        </authorList>
    </citation>
    <scope>NUCLEOTIDE SEQUENCE [LARGE SCALE GENOMIC DNA]</scope>
    <source>
        <strain evidence="13 14">ATCC 52813</strain>
    </source>
</reference>
<keyword evidence="5" id="KW-0677">Repeat</keyword>
<dbReference type="CDD" id="cd20335">
    <property type="entry name" value="BRcat_RBR"/>
    <property type="match status" value="1"/>
</dbReference>
<evidence type="ECO:0000313" key="14">
    <source>
        <dbReference type="Proteomes" id="UP000242254"/>
    </source>
</evidence>
<dbReference type="EC" id="2.3.2.31" evidence="2"/>
<gene>
    <name evidence="13" type="ORF">RHIMIDRAFT_290428</name>
</gene>
<evidence type="ECO:0000256" key="8">
    <source>
        <dbReference type="ARBA" id="ARBA00022833"/>
    </source>
</evidence>
<sequence length="366" mass="43418">MTLLFLFLFPFYLFFKFILILFSFVFTKHQLDTRQDEEEEEEEEDIQKWSERCSICFDAKLDLCLDYCRDQFCLSCFQKYVSEVVKSSWGLCVTKIRCPVCRLHIPQSEWTRYVPKSIIDLYDKFNKPYRSYSRCCPQCETEVTPCLFEPALYYPSRSRLIASSLRELFTQHPLVQVFERSEWKNSNLLEIHHQLMVEIPSKEKAKQISKQIMLLDIRPDTWRKIQFDHISFFPVFDCPTCHLQFCLQCGYEAHPPRTCEEYMKHLVDLKKENHEVLTWALKHSQRCPSCCIMINRDEGCNKVDCAFCGFVFCWECKSAWSDRCGFFDCVNSKKPRPMDSVHNQSVDRAELGVPDISLIESRLSQQ</sequence>
<keyword evidence="6 9" id="KW-0863">Zinc-finger</keyword>
<dbReference type="InterPro" id="IPR044066">
    <property type="entry name" value="TRIAD_supradom"/>
</dbReference>
<evidence type="ECO:0000313" key="13">
    <source>
        <dbReference type="EMBL" id="PHZ14789.1"/>
    </source>
</evidence>
<keyword evidence="14" id="KW-1185">Reference proteome</keyword>
<dbReference type="InterPro" id="IPR002867">
    <property type="entry name" value="IBR_dom"/>
</dbReference>
<dbReference type="PANTHER" id="PTHR11685">
    <property type="entry name" value="RBR FAMILY RING FINGER AND IBR DOMAIN-CONTAINING"/>
    <property type="match status" value="1"/>
</dbReference>
<keyword evidence="10" id="KW-0472">Membrane</keyword>
<evidence type="ECO:0000256" key="6">
    <source>
        <dbReference type="ARBA" id="ARBA00022771"/>
    </source>
</evidence>
<feature type="transmembrane region" description="Helical" evidence="10">
    <location>
        <begin position="6"/>
        <end position="26"/>
    </location>
</feature>
<keyword evidence="10" id="KW-0812">Transmembrane</keyword>
<dbReference type="SUPFAM" id="SSF57850">
    <property type="entry name" value="RING/U-box"/>
    <property type="match status" value="3"/>
</dbReference>
<dbReference type="GO" id="GO:0016567">
    <property type="term" value="P:protein ubiquitination"/>
    <property type="evidence" value="ECO:0007669"/>
    <property type="project" value="InterPro"/>
</dbReference>
<keyword evidence="8" id="KW-0862">Zinc</keyword>
<feature type="domain" description="RING-type" evidence="12">
    <location>
        <begin position="49"/>
        <end position="333"/>
    </location>
</feature>
<dbReference type="Gene3D" id="1.20.120.1750">
    <property type="match status" value="1"/>
</dbReference>